<dbReference type="InterPro" id="IPR020846">
    <property type="entry name" value="MFS_dom"/>
</dbReference>
<evidence type="ECO:0000256" key="4">
    <source>
        <dbReference type="ARBA" id="ARBA00022692"/>
    </source>
</evidence>
<dbReference type="InterPro" id="IPR050171">
    <property type="entry name" value="MFS_Transporters"/>
</dbReference>
<feature type="domain" description="Major facilitator superfamily (MFS) profile" evidence="8">
    <location>
        <begin position="1"/>
        <end position="204"/>
    </location>
</feature>
<sequence length="452" mass="45919">MTTAPARPSFLARLTASLADPVLRALVVATLISRLGRGVFLTVTVLYFTFVVGLPAHEVAIVLTLASAAGVLSSFAGGWLADRVRARRLLIGLSIADGIGLIAYVFAGDFATALVIAVVVGAVEQAANSTRSAIIARAFTGEARVGARAVLRTVTNVSIAVGSGVGALALALGTPEAYRATIVLAGAASLLGVMQLVRLPRSVDAPAPRAAGPVTTATGSTDVAASLRAERIALRAHSPWRDPRYLLLTALSAVFGMQFAVTNIGVPLWVAHATEAPAVVVSAVLILNTTIVVLFQMPLSRGTHDLRVAGRVSAIAAWLMAGACVVYALSAGLPAWGAVVVVLLAALAHAFAEVLSQAGGWGLSFELADPVRAGTYQGVFGMGYSLGAMCAPLVVTATALEHGLAGWSVLGVVFLASGLGTWAIARSAARAAERMPSQPPAAGAEASASVGP</sequence>
<dbReference type="EMBL" id="BAAAPW010000003">
    <property type="protein sequence ID" value="GAA2038308.1"/>
    <property type="molecule type" value="Genomic_DNA"/>
</dbReference>
<dbReference type="RefSeq" id="WP_344373914.1">
    <property type="nucleotide sequence ID" value="NZ_BAAAPW010000003.1"/>
</dbReference>
<feature type="transmembrane region" description="Helical" evidence="7">
    <location>
        <begin position="245"/>
        <end position="270"/>
    </location>
</feature>
<feature type="transmembrane region" description="Helical" evidence="7">
    <location>
        <begin position="308"/>
        <end position="329"/>
    </location>
</feature>
<evidence type="ECO:0000313" key="10">
    <source>
        <dbReference type="Proteomes" id="UP001501196"/>
    </source>
</evidence>
<feature type="transmembrane region" description="Helical" evidence="7">
    <location>
        <begin position="154"/>
        <end position="172"/>
    </location>
</feature>
<feature type="transmembrane region" description="Helical" evidence="7">
    <location>
        <begin position="101"/>
        <end position="123"/>
    </location>
</feature>
<protein>
    <submittedName>
        <fullName evidence="9">MFS transporter</fullName>
    </submittedName>
</protein>
<comment type="subcellular location">
    <subcellularLocation>
        <location evidence="1">Cell membrane</location>
        <topology evidence="1">Multi-pass membrane protein</topology>
    </subcellularLocation>
</comment>
<dbReference type="InterPro" id="IPR011701">
    <property type="entry name" value="MFS"/>
</dbReference>
<feature type="transmembrane region" description="Helical" evidence="7">
    <location>
        <begin position="335"/>
        <end position="355"/>
    </location>
</feature>
<evidence type="ECO:0000313" key="9">
    <source>
        <dbReference type="EMBL" id="GAA2038308.1"/>
    </source>
</evidence>
<proteinExistence type="predicted"/>
<name>A0ABN2ULA7_9MICO</name>
<gene>
    <name evidence="9" type="ORF">GCM10009819_23850</name>
</gene>
<keyword evidence="3" id="KW-1003">Cell membrane</keyword>
<keyword evidence="4 7" id="KW-0812">Transmembrane</keyword>
<keyword evidence="2" id="KW-0813">Transport</keyword>
<evidence type="ECO:0000259" key="8">
    <source>
        <dbReference type="PROSITE" id="PS50850"/>
    </source>
</evidence>
<dbReference type="PROSITE" id="PS50850">
    <property type="entry name" value="MFS"/>
    <property type="match status" value="1"/>
</dbReference>
<dbReference type="InterPro" id="IPR036259">
    <property type="entry name" value="MFS_trans_sf"/>
</dbReference>
<reference evidence="9 10" key="1">
    <citation type="journal article" date="2019" name="Int. J. Syst. Evol. Microbiol.">
        <title>The Global Catalogue of Microorganisms (GCM) 10K type strain sequencing project: providing services to taxonomists for standard genome sequencing and annotation.</title>
        <authorList>
            <consortium name="The Broad Institute Genomics Platform"/>
            <consortium name="The Broad Institute Genome Sequencing Center for Infectious Disease"/>
            <person name="Wu L."/>
            <person name="Ma J."/>
        </authorList>
    </citation>
    <scope>NUCLEOTIDE SEQUENCE [LARGE SCALE GENOMIC DNA]</scope>
    <source>
        <strain evidence="9 10">JCM 15672</strain>
    </source>
</reference>
<evidence type="ECO:0000256" key="3">
    <source>
        <dbReference type="ARBA" id="ARBA00022475"/>
    </source>
</evidence>
<comment type="caution">
    <text evidence="9">The sequence shown here is derived from an EMBL/GenBank/DDBJ whole genome shotgun (WGS) entry which is preliminary data.</text>
</comment>
<evidence type="ECO:0000256" key="2">
    <source>
        <dbReference type="ARBA" id="ARBA00022448"/>
    </source>
</evidence>
<dbReference type="Proteomes" id="UP001501196">
    <property type="component" value="Unassembled WGS sequence"/>
</dbReference>
<evidence type="ECO:0000256" key="1">
    <source>
        <dbReference type="ARBA" id="ARBA00004651"/>
    </source>
</evidence>
<keyword evidence="6 7" id="KW-0472">Membrane</keyword>
<keyword evidence="10" id="KW-1185">Reference proteome</keyword>
<feature type="transmembrane region" description="Helical" evidence="7">
    <location>
        <begin position="61"/>
        <end position="81"/>
    </location>
</feature>
<dbReference type="PANTHER" id="PTHR23517">
    <property type="entry name" value="RESISTANCE PROTEIN MDTM, PUTATIVE-RELATED-RELATED"/>
    <property type="match status" value="1"/>
</dbReference>
<dbReference type="Gene3D" id="1.20.1250.20">
    <property type="entry name" value="MFS general substrate transporter like domains"/>
    <property type="match status" value="1"/>
</dbReference>
<feature type="transmembrane region" description="Helical" evidence="7">
    <location>
        <begin position="178"/>
        <end position="197"/>
    </location>
</feature>
<feature type="transmembrane region" description="Helical" evidence="7">
    <location>
        <begin position="35"/>
        <end position="54"/>
    </location>
</feature>
<dbReference type="PANTHER" id="PTHR23517:SF2">
    <property type="entry name" value="MULTIDRUG RESISTANCE PROTEIN MDTH"/>
    <property type="match status" value="1"/>
</dbReference>
<organism evidence="9 10">
    <name type="scientific">Agromyces tropicus</name>
    <dbReference type="NCBI Taxonomy" id="555371"/>
    <lineage>
        <taxon>Bacteria</taxon>
        <taxon>Bacillati</taxon>
        <taxon>Actinomycetota</taxon>
        <taxon>Actinomycetes</taxon>
        <taxon>Micrococcales</taxon>
        <taxon>Microbacteriaceae</taxon>
        <taxon>Agromyces</taxon>
    </lineage>
</organism>
<dbReference type="SUPFAM" id="SSF103473">
    <property type="entry name" value="MFS general substrate transporter"/>
    <property type="match status" value="1"/>
</dbReference>
<feature type="transmembrane region" description="Helical" evidence="7">
    <location>
        <begin position="404"/>
        <end position="425"/>
    </location>
</feature>
<evidence type="ECO:0000256" key="7">
    <source>
        <dbReference type="SAM" id="Phobius"/>
    </source>
</evidence>
<dbReference type="Pfam" id="PF07690">
    <property type="entry name" value="MFS_1"/>
    <property type="match status" value="1"/>
</dbReference>
<feature type="transmembrane region" description="Helical" evidence="7">
    <location>
        <begin position="276"/>
        <end position="296"/>
    </location>
</feature>
<evidence type="ECO:0000256" key="5">
    <source>
        <dbReference type="ARBA" id="ARBA00022989"/>
    </source>
</evidence>
<feature type="transmembrane region" description="Helical" evidence="7">
    <location>
        <begin position="376"/>
        <end position="398"/>
    </location>
</feature>
<keyword evidence="5 7" id="KW-1133">Transmembrane helix</keyword>
<accession>A0ABN2ULA7</accession>
<evidence type="ECO:0000256" key="6">
    <source>
        <dbReference type="ARBA" id="ARBA00023136"/>
    </source>
</evidence>